<dbReference type="PROSITE" id="PS00028">
    <property type="entry name" value="ZINC_FINGER_C2H2_1"/>
    <property type="match status" value="1"/>
</dbReference>
<feature type="compositionally biased region" description="Basic and acidic residues" evidence="3">
    <location>
        <begin position="551"/>
        <end position="560"/>
    </location>
</feature>
<feature type="compositionally biased region" description="Basic and acidic residues" evidence="3">
    <location>
        <begin position="367"/>
        <end position="380"/>
    </location>
</feature>
<dbReference type="PANTHER" id="PTHR13309:SF0">
    <property type="entry name" value="FMR1-INTERACTING PROTEIN NUFIP1"/>
    <property type="match status" value="1"/>
</dbReference>
<feature type="compositionally biased region" description="Low complexity" evidence="3">
    <location>
        <begin position="31"/>
        <end position="76"/>
    </location>
</feature>
<reference evidence="5" key="1">
    <citation type="submission" date="2023-10" db="EMBL/GenBank/DDBJ databases">
        <title>Genome assemblies of two species of porcelain crab, Petrolisthes cinctipes and Petrolisthes manimaculis (Anomura: Porcellanidae).</title>
        <authorList>
            <person name="Angst P."/>
        </authorList>
    </citation>
    <scope>NUCLEOTIDE SEQUENCE</scope>
    <source>
        <strain evidence="5">PB745_01</strain>
        <tissue evidence="5">Gill</tissue>
    </source>
</reference>
<dbReference type="Proteomes" id="UP001286313">
    <property type="component" value="Unassembled WGS sequence"/>
</dbReference>
<evidence type="ECO:0000256" key="1">
    <source>
        <dbReference type="PROSITE-ProRule" id="PRU00042"/>
    </source>
</evidence>
<accession>A0AAE1KM18</accession>
<feature type="region of interest" description="Disordered" evidence="3">
    <location>
        <begin position="1"/>
        <end position="83"/>
    </location>
</feature>
<dbReference type="PANTHER" id="PTHR13309">
    <property type="entry name" value="NUCLEAR FRAGILE X MENTAL RETARDATION PROTEIN INTERACTING PROTEIN 1"/>
    <property type="match status" value="1"/>
</dbReference>
<dbReference type="InterPro" id="IPR019496">
    <property type="entry name" value="NUFIP1_cons_dom"/>
</dbReference>
<comment type="caution">
    <text evidence="5">The sequence shown here is derived from an EMBL/GenBank/DDBJ whole genome shotgun (WGS) entry which is preliminary data.</text>
</comment>
<dbReference type="AlphaFoldDB" id="A0AAE1KM18"/>
<evidence type="ECO:0000256" key="3">
    <source>
        <dbReference type="SAM" id="MobiDB-lite"/>
    </source>
</evidence>
<feature type="region of interest" description="Disordered" evidence="3">
    <location>
        <begin position="132"/>
        <end position="173"/>
    </location>
</feature>
<feature type="compositionally biased region" description="Basic residues" evidence="3">
    <location>
        <begin position="576"/>
        <end position="586"/>
    </location>
</feature>
<dbReference type="InterPro" id="IPR013087">
    <property type="entry name" value="Znf_C2H2_type"/>
</dbReference>
<feature type="compositionally biased region" description="Low complexity" evidence="3">
    <location>
        <begin position="134"/>
        <end position="148"/>
    </location>
</feature>
<feature type="region of interest" description="Disordered" evidence="3">
    <location>
        <begin position="648"/>
        <end position="748"/>
    </location>
</feature>
<proteinExistence type="predicted"/>
<feature type="domain" description="C2H2-type" evidence="4">
    <location>
        <begin position="204"/>
        <end position="226"/>
    </location>
</feature>
<feature type="region of interest" description="Disordered" evidence="3">
    <location>
        <begin position="471"/>
        <end position="603"/>
    </location>
</feature>
<dbReference type="InterPro" id="IPR039136">
    <property type="entry name" value="NUFIP1-like"/>
</dbReference>
<evidence type="ECO:0000259" key="4">
    <source>
        <dbReference type="PROSITE" id="PS50157"/>
    </source>
</evidence>
<feature type="compositionally biased region" description="Polar residues" evidence="3">
    <location>
        <begin position="150"/>
        <end position="173"/>
    </location>
</feature>
<sequence>MEEDLTFATPGSLPMKRNYNGYPLQPHTQGYQHHQPPNHGYQHYQHHQPPNQGYQYYQPQNQGYQHHQSQEQGYQPPSRQTASWMTPEIRTELQMRNKLKETSQRSTEDKKAYQAQCEKVQQMIDESKASVGIPTVSTSPYPSVSRTPRMNHNMNSQQESGSFDSTTTHHNQNTASFDPNTAYRHSQNPASYYNHDSQASHNVHTCGPCNRSYFSKYKLEEHLKEHVECPFPECKLSAHIKVIDQHINNQHMLVNFANLQIDDETWIAERKKRFPTVRRAELRRAEQLEKIKRGEKLGKSNKPFNNNRISSGKPQRGKNWEQNTTRKEINNRSVNVKESGDGNTRNNSLQATQQKYQRENSGIQQTGKEKGVQNTPEERGGAAGRGRFRHNWRRGERPAYPPRAHLDVDMFESSDDEDKPPSFKGTRHFYESTGEVSYFSISSNKLDTEDAHQDMEAESEKTNNICISDEEEWPAAESLEEHNNSSGGLVLGGALGSLMGAYSDSEEEEETTPVPVRKQQDKPYLPAPANGITSIANSAYVPDSQTTTATVKEKDKEEISKPGPSEGSNNTERPAWKHRNRRRQRPQRNQDTKEKEKKPVVPVFKRFRRRRKTLLEKLLMPDIIHERNVMLQCVKFIVENNFFDGGQSDSVQEEKSDVLQQEEAQTVTDGGVERNNLEQQGETGTVTDGDVEREQDGQQQRQNDTVACDKLKKDLVQEDEMKETDAGGSKARKNTTQQEQMEIVSRDEEKTVAIVEEVTERKVESLANGGEERRDGAQQEDVLKTVVSDGEVSKMMEKDSNEMEKVNDDSKVTKIITKDNKIAERDDEEKRDVIEQEKVMETVPNDGEVIEKGEIELEKIIDGDKVPEMRVKEVEQANDNGECSR</sequence>
<protein>
    <recommendedName>
        <fullName evidence="4">C2H2-type domain-containing protein</fullName>
    </recommendedName>
</protein>
<keyword evidence="6" id="KW-1185">Reference proteome</keyword>
<feature type="compositionally biased region" description="Basic and acidic residues" evidence="3">
    <location>
        <begin position="588"/>
        <end position="599"/>
    </location>
</feature>
<keyword evidence="1" id="KW-0479">Metal-binding</keyword>
<keyword evidence="1" id="KW-0863">Zinc-finger</keyword>
<feature type="region of interest" description="Disordered" evidence="3">
    <location>
        <begin position="292"/>
        <end position="387"/>
    </location>
</feature>
<feature type="compositionally biased region" description="Polar residues" evidence="3">
    <location>
        <begin position="302"/>
        <end position="313"/>
    </location>
</feature>
<dbReference type="GO" id="GO:0003723">
    <property type="term" value="F:RNA binding"/>
    <property type="evidence" value="ECO:0007669"/>
    <property type="project" value="InterPro"/>
</dbReference>
<keyword evidence="1" id="KW-0862">Zinc</keyword>
<gene>
    <name evidence="5" type="ORF">Pcinc_019055</name>
</gene>
<feature type="compositionally biased region" description="Polar residues" evidence="3">
    <location>
        <begin position="331"/>
        <end position="366"/>
    </location>
</feature>
<name>A0AAE1KM18_PETCI</name>
<dbReference type="GO" id="GO:0008270">
    <property type="term" value="F:zinc ion binding"/>
    <property type="evidence" value="ECO:0007669"/>
    <property type="project" value="UniProtKB-KW"/>
</dbReference>
<dbReference type="GO" id="GO:0005634">
    <property type="term" value="C:nucleus"/>
    <property type="evidence" value="ECO:0007669"/>
    <property type="project" value="TreeGrafter"/>
</dbReference>
<evidence type="ECO:0000256" key="2">
    <source>
        <dbReference type="SAM" id="Coils"/>
    </source>
</evidence>
<dbReference type="GO" id="GO:0000492">
    <property type="term" value="P:box C/D snoRNP assembly"/>
    <property type="evidence" value="ECO:0007669"/>
    <property type="project" value="TreeGrafter"/>
</dbReference>
<feature type="compositionally biased region" description="Polar residues" evidence="3">
    <location>
        <begin position="531"/>
        <end position="550"/>
    </location>
</feature>
<dbReference type="Pfam" id="PF10453">
    <property type="entry name" value="NUFIP1"/>
    <property type="match status" value="1"/>
</dbReference>
<keyword evidence="2" id="KW-0175">Coiled coil</keyword>
<feature type="compositionally biased region" description="Polar residues" evidence="3">
    <location>
        <begin position="658"/>
        <end position="668"/>
    </location>
</feature>
<evidence type="ECO:0000313" key="6">
    <source>
        <dbReference type="Proteomes" id="UP001286313"/>
    </source>
</evidence>
<evidence type="ECO:0000313" key="5">
    <source>
        <dbReference type="EMBL" id="KAK3876127.1"/>
    </source>
</evidence>
<feature type="compositionally biased region" description="Polar residues" evidence="3">
    <location>
        <begin position="677"/>
        <end position="686"/>
    </location>
</feature>
<dbReference type="PROSITE" id="PS50157">
    <property type="entry name" value="ZINC_FINGER_C2H2_2"/>
    <property type="match status" value="1"/>
</dbReference>
<feature type="compositionally biased region" description="Basic and acidic residues" evidence="3">
    <location>
        <begin position="707"/>
        <end position="716"/>
    </location>
</feature>
<organism evidence="5 6">
    <name type="scientific">Petrolisthes cinctipes</name>
    <name type="common">Flat porcelain crab</name>
    <dbReference type="NCBI Taxonomy" id="88211"/>
    <lineage>
        <taxon>Eukaryota</taxon>
        <taxon>Metazoa</taxon>
        <taxon>Ecdysozoa</taxon>
        <taxon>Arthropoda</taxon>
        <taxon>Crustacea</taxon>
        <taxon>Multicrustacea</taxon>
        <taxon>Malacostraca</taxon>
        <taxon>Eumalacostraca</taxon>
        <taxon>Eucarida</taxon>
        <taxon>Decapoda</taxon>
        <taxon>Pleocyemata</taxon>
        <taxon>Anomura</taxon>
        <taxon>Galatheoidea</taxon>
        <taxon>Porcellanidae</taxon>
        <taxon>Petrolisthes</taxon>
    </lineage>
</organism>
<dbReference type="EMBL" id="JAWQEG010001869">
    <property type="protein sequence ID" value="KAK3876127.1"/>
    <property type="molecule type" value="Genomic_DNA"/>
</dbReference>
<feature type="coiled-coil region" evidence="2">
    <location>
        <begin position="96"/>
        <end position="130"/>
    </location>
</feature>